<accession>A0A838WK34</accession>
<proteinExistence type="predicted"/>
<gene>
    <name evidence="1" type="ORF">FHK98_10735</name>
</gene>
<dbReference type="AlphaFoldDB" id="A0A838WK34"/>
<sequence>MFPLIPLPRGKRAINGWGADWLWEWVVSINSTSQREAGAREITVVMNA</sequence>
<organism evidence="1 2">
    <name type="scientific">Cylindrospermopsis raciborskii CS-506_A</name>
    <dbReference type="NCBI Taxonomy" id="2585140"/>
    <lineage>
        <taxon>Bacteria</taxon>
        <taxon>Bacillati</taxon>
        <taxon>Cyanobacteriota</taxon>
        <taxon>Cyanophyceae</taxon>
        <taxon>Nostocales</taxon>
        <taxon>Aphanizomenonaceae</taxon>
        <taxon>Cylindrospermopsis</taxon>
    </lineage>
</organism>
<name>A0A838WK34_9CYAN</name>
<evidence type="ECO:0000313" key="1">
    <source>
        <dbReference type="EMBL" id="MBA4466031.1"/>
    </source>
</evidence>
<dbReference type="Proteomes" id="UP000538075">
    <property type="component" value="Unassembled WGS sequence"/>
</dbReference>
<dbReference type="EMBL" id="VDFG01000745">
    <property type="protein sequence ID" value="MBA4466031.1"/>
    <property type="molecule type" value="Genomic_DNA"/>
</dbReference>
<reference evidence="1 2" key="1">
    <citation type="journal article" date="2020" name="J. Appl. Phycol.">
        <title>Morphological changes and genome evolution in Raphidiopsis raciborskii CS-506 after 23 years in culture.</title>
        <authorList>
            <person name="Willis A."/>
            <person name="Bent S.J."/>
            <person name="Jameson I.D."/>
        </authorList>
    </citation>
    <scope>NUCLEOTIDE SEQUENCE [LARGE SCALE GENOMIC DNA]</scope>
    <source>
        <strain evidence="1 2">CS-506_A</strain>
    </source>
</reference>
<protein>
    <submittedName>
        <fullName evidence="1">Uncharacterized protein</fullName>
    </submittedName>
</protein>
<comment type="caution">
    <text evidence="1">The sequence shown here is derived from an EMBL/GenBank/DDBJ whole genome shotgun (WGS) entry which is preliminary data.</text>
</comment>
<evidence type="ECO:0000313" key="2">
    <source>
        <dbReference type="Proteomes" id="UP000538075"/>
    </source>
</evidence>